<keyword evidence="1" id="KW-1015">Disulfide bond</keyword>
<dbReference type="SMART" id="SM00034">
    <property type="entry name" value="CLECT"/>
    <property type="match status" value="2"/>
</dbReference>
<keyword evidence="4" id="KW-1185">Reference proteome</keyword>
<gene>
    <name evidence="5" type="primary">LOC108260550</name>
</gene>
<evidence type="ECO:0000256" key="2">
    <source>
        <dbReference type="SAM" id="SignalP"/>
    </source>
</evidence>
<reference evidence="5" key="2">
    <citation type="submission" date="2025-08" db="UniProtKB">
        <authorList>
            <consortium name="RefSeq"/>
        </authorList>
    </citation>
    <scope>IDENTIFICATION</scope>
    <source>
        <tissue evidence="5">Blood</tissue>
    </source>
</reference>
<organism evidence="4 5">
    <name type="scientific">Ictalurus punctatus</name>
    <name type="common">Channel catfish</name>
    <name type="synonym">Silurus punctatus</name>
    <dbReference type="NCBI Taxonomy" id="7998"/>
    <lineage>
        <taxon>Eukaryota</taxon>
        <taxon>Metazoa</taxon>
        <taxon>Chordata</taxon>
        <taxon>Craniata</taxon>
        <taxon>Vertebrata</taxon>
        <taxon>Euteleostomi</taxon>
        <taxon>Actinopterygii</taxon>
        <taxon>Neopterygii</taxon>
        <taxon>Teleostei</taxon>
        <taxon>Ostariophysi</taxon>
        <taxon>Siluriformes</taxon>
        <taxon>Ictaluridae</taxon>
        <taxon>Ictalurus</taxon>
    </lineage>
</organism>
<dbReference type="Proteomes" id="UP000221080">
    <property type="component" value="Chromosome 29"/>
</dbReference>
<protein>
    <submittedName>
        <fullName evidence="5">Macrophage mannose receptor 1</fullName>
    </submittedName>
</protein>
<feature type="signal peptide" evidence="2">
    <location>
        <begin position="1"/>
        <end position="19"/>
    </location>
</feature>
<feature type="chain" id="PRO_5012406726" evidence="2">
    <location>
        <begin position="20"/>
        <end position="318"/>
    </location>
</feature>
<dbReference type="InterPro" id="IPR016186">
    <property type="entry name" value="C-type_lectin-like/link_sf"/>
</dbReference>
<dbReference type="GeneID" id="108260550"/>
<evidence type="ECO:0000313" key="5">
    <source>
        <dbReference type="RefSeq" id="XP_017316426.1"/>
    </source>
</evidence>
<feature type="domain" description="C-type lectin" evidence="3">
    <location>
        <begin position="28"/>
        <end position="140"/>
    </location>
</feature>
<keyword evidence="2" id="KW-0732">Signal</keyword>
<feature type="domain" description="C-type lectin" evidence="3">
    <location>
        <begin position="139"/>
        <end position="251"/>
    </location>
</feature>
<dbReference type="PROSITE" id="PS00615">
    <property type="entry name" value="C_TYPE_LECTIN_1"/>
    <property type="match status" value="1"/>
</dbReference>
<evidence type="ECO:0000256" key="1">
    <source>
        <dbReference type="ARBA" id="ARBA00023157"/>
    </source>
</evidence>
<dbReference type="Gene3D" id="3.10.100.10">
    <property type="entry name" value="Mannose-Binding Protein A, subunit A"/>
    <property type="match status" value="2"/>
</dbReference>
<dbReference type="PANTHER" id="PTHR45784:SF3">
    <property type="entry name" value="C-TYPE LECTIN DOMAIN FAMILY 4 MEMBER K-LIKE-RELATED"/>
    <property type="match status" value="1"/>
</dbReference>
<dbReference type="Pfam" id="PF00059">
    <property type="entry name" value="Lectin_C"/>
    <property type="match status" value="2"/>
</dbReference>
<dbReference type="InterPro" id="IPR018378">
    <property type="entry name" value="C-type_lectin_CS"/>
</dbReference>
<accession>A0A2D0QFB7</accession>
<proteinExistence type="predicted"/>
<dbReference type="SUPFAM" id="SSF56436">
    <property type="entry name" value="C-type lectin-like"/>
    <property type="match status" value="2"/>
</dbReference>
<sequence>MSIMKWSIFLLLCFTGVPGNLQVVRHDYHLITTPATWTDAQTYCRNNYVDLATVQTDDDWERLNAEAERKGLTTNGWVGMYLNVVLWYWSYKNVLIDFSVTNWAPGQPDNAGGDQSCCAVDSNGYWLDYACTEVKPTICYDANVGGFVAVPLPTLSWYGGQTYCRTYHTDLASADTLTDINQIQQLTAQQGTSWFGLFRDVWMWSDGTIPMGLKWGPGLPNNIDHDDNCGSVNNSLLMDRQCDNLFNFFCHTPYTVRYQVLKLQIKGDKSVFDPAVQSAILQQIVQKLKEHDIWIDITVTWRVRQDGSIFQKKLSGGL</sequence>
<dbReference type="OrthoDB" id="6369810at2759"/>
<evidence type="ECO:0000313" key="4">
    <source>
        <dbReference type="Proteomes" id="UP000221080"/>
    </source>
</evidence>
<evidence type="ECO:0000259" key="3">
    <source>
        <dbReference type="PROSITE" id="PS50041"/>
    </source>
</evidence>
<dbReference type="PANTHER" id="PTHR45784">
    <property type="entry name" value="C-TYPE LECTIN DOMAIN FAMILY 20 MEMBER A-RELATED"/>
    <property type="match status" value="1"/>
</dbReference>
<keyword evidence="5" id="KW-0675">Receptor</keyword>
<dbReference type="AlphaFoldDB" id="A0A2D0QFB7"/>
<name>A0A2D0QFB7_ICTPU</name>
<dbReference type="InterPro" id="IPR016187">
    <property type="entry name" value="CTDL_fold"/>
</dbReference>
<dbReference type="InterPro" id="IPR001304">
    <property type="entry name" value="C-type_lectin-like"/>
</dbReference>
<reference evidence="4" key="1">
    <citation type="journal article" date="2016" name="Nat. Commun.">
        <title>The channel catfish genome sequence provides insights into the evolution of scale formation in teleosts.</title>
        <authorList>
            <person name="Liu Z."/>
            <person name="Liu S."/>
            <person name="Yao J."/>
            <person name="Bao L."/>
            <person name="Zhang J."/>
            <person name="Li Y."/>
            <person name="Jiang C."/>
            <person name="Sun L."/>
            <person name="Wang R."/>
            <person name="Zhang Y."/>
            <person name="Zhou T."/>
            <person name="Zeng Q."/>
            <person name="Fu Q."/>
            <person name="Gao S."/>
            <person name="Li N."/>
            <person name="Koren S."/>
            <person name="Jiang Y."/>
            <person name="Zimin A."/>
            <person name="Xu P."/>
            <person name="Phillippy A.M."/>
            <person name="Geng X."/>
            <person name="Song L."/>
            <person name="Sun F."/>
            <person name="Li C."/>
            <person name="Wang X."/>
            <person name="Chen A."/>
            <person name="Jin Y."/>
            <person name="Yuan Z."/>
            <person name="Yang Y."/>
            <person name="Tan S."/>
            <person name="Peatman E."/>
            <person name="Lu J."/>
            <person name="Qin Z."/>
            <person name="Dunham R."/>
            <person name="Li Z."/>
            <person name="Sonstegard T."/>
            <person name="Feng J."/>
            <person name="Danzmann R.G."/>
            <person name="Schroeder S."/>
            <person name="Scheffler B."/>
            <person name="Duke M.V."/>
            <person name="Ballard L."/>
            <person name="Kucuktas H."/>
            <person name="Kaltenboeck L."/>
            <person name="Liu H."/>
            <person name="Armbruster J."/>
            <person name="Xie Y."/>
            <person name="Kirby M.L."/>
            <person name="Tian Y."/>
            <person name="Flanagan M.E."/>
            <person name="Mu W."/>
            <person name="Waldbieser G.C."/>
        </authorList>
    </citation>
    <scope>NUCLEOTIDE SEQUENCE [LARGE SCALE GENOMIC DNA]</scope>
    <source>
        <strain evidence="4">SDA103</strain>
    </source>
</reference>
<dbReference type="RefSeq" id="XP_017316426.1">
    <property type="nucleotide sequence ID" value="XM_017460937.3"/>
</dbReference>
<dbReference type="KEGG" id="ipu:108260550"/>
<dbReference type="PROSITE" id="PS50041">
    <property type="entry name" value="C_TYPE_LECTIN_2"/>
    <property type="match status" value="2"/>
</dbReference>